<organism evidence="7 8">
    <name type="scientific">Methanobacterium subterraneum</name>
    <dbReference type="NCBI Taxonomy" id="59277"/>
    <lineage>
        <taxon>Archaea</taxon>
        <taxon>Methanobacteriati</taxon>
        <taxon>Methanobacteriota</taxon>
        <taxon>Methanomada group</taxon>
        <taxon>Methanobacteria</taxon>
        <taxon>Methanobacteriales</taxon>
        <taxon>Methanobacteriaceae</taxon>
        <taxon>Methanobacterium</taxon>
    </lineage>
</organism>
<dbReference type="InterPro" id="IPR027408">
    <property type="entry name" value="PNPase/RNase_PH_dom_sf"/>
</dbReference>
<dbReference type="GO" id="GO:0016075">
    <property type="term" value="P:rRNA catabolic process"/>
    <property type="evidence" value="ECO:0007669"/>
    <property type="project" value="TreeGrafter"/>
</dbReference>
<evidence type="ECO:0000259" key="6">
    <source>
        <dbReference type="Pfam" id="PF03725"/>
    </source>
</evidence>
<dbReference type="InterPro" id="IPR015847">
    <property type="entry name" value="ExoRNase_PH_dom2"/>
</dbReference>
<dbReference type="Pfam" id="PF03725">
    <property type="entry name" value="RNase_PH_C"/>
    <property type="match status" value="1"/>
</dbReference>
<dbReference type="InterPro" id="IPR036345">
    <property type="entry name" value="ExoRNase_PH_dom2_sf"/>
</dbReference>
<keyword evidence="2 4" id="KW-0963">Cytoplasm</keyword>
<accession>A0A7J4TI97</accession>
<protein>
    <recommendedName>
        <fullName evidence="4">Exosome complex component Rrp42</fullName>
    </recommendedName>
</protein>
<dbReference type="InterPro" id="IPR001247">
    <property type="entry name" value="ExoRNase_PH_dom1"/>
</dbReference>
<comment type="caution">
    <text evidence="7">The sequence shown here is derived from an EMBL/GenBank/DDBJ whole genome shotgun (WGS) entry which is preliminary data.</text>
</comment>
<evidence type="ECO:0000256" key="2">
    <source>
        <dbReference type="ARBA" id="ARBA00022490"/>
    </source>
</evidence>
<dbReference type="GO" id="GO:0000177">
    <property type="term" value="C:cytoplasmic exosome (RNase complex)"/>
    <property type="evidence" value="ECO:0007669"/>
    <property type="project" value="TreeGrafter"/>
</dbReference>
<name>A0A7J4TI97_9EURY</name>
<dbReference type="NCBIfam" id="NF003282">
    <property type="entry name" value="PRK04282.1-1"/>
    <property type="match status" value="1"/>
</dbReference>
<dbReference type="FunFam" id="3.30.230.70:FF:000017">
    <property type="entry name" value="Exosome complex component Rrp42"/>
    <property type="match status" value="1"/>
</dbReference>
<comment type="function">
    <text evidence="4">Non-catalytic component of the exosome, which is a complex involved in RNA degradation. Contributes to the structuring of the Rrp41 active site.</text>
</comment>
<dbReference type="CDD" id="cd11365">
    <property type="entry name" value="RNase_PH_archRRP42"/>
    <property type="match status" value="1"/>
</dbReference>
<dbReference type="SUPFAM" id="SSF55666">
    <property type="entry name" value="Ribonuclease PH domain 2-like"/>
    <property type="match status" value="1"/>
</dbReference>
<dbReference type="AlphaFoldDB" id="A0A7J4TI97"/>
<dbReference type="Proteomes" id="UP000586031">
    <property type="component" value="Unassembled WGS sequence"/>
</dbReference>
<evidence type="ECO:0000256" key="1">
    <source>
        <dbReference type="ARBA" id="ARBA00004496"/>
    </source>
</evidence>
<proteinExistence type="inferred from homology"/>
<keyword evidence="3 4" id="KW-0271">Exosome</keyword>
<evidence type="ECO:0000256" key="4">
    <source>
        <dbReference type="HAMAP-Rule" id="MF_00622"/>
    </source>
</evidence>
<feature type="domain" description="Exoribonuclease phosphorolytic" evidence="5">
    <location>
        <begin position="31"/>
        <end position="166"/>
    </location>
</feature>
<sequence>MVQSIVPQIIKESVANLIKNGERADGRALDQYREISLETGVIKKAEGSARVKIGKTQIVVGAKPQIGEPFPDTPNVGVLITNSELLPMAAPNFEAGPPNETSVELSRVTDRCIREGKTVDLEKLVIIPGKKVWMIFLDLHIVDYDGNLMDAAVLGSLAALMNTKIPSTTIEGDEVVIDYETMVPIPIKEQPLMCTLAKIGGELVADPSLEEDDVLDARISIGVRTDGSICAMQKGGSVPLTREEVLKAVGIAQTKTKELRENISKL</sequence>
<dbReference type="SUPFAM" id="SSF54211">
    <property type="entry name" value="Ribosomal protein S5 domain 2-like"/>
    <property type="match status" value="1"/>
</dbReference>
<dbReference type="InterPro" id="IPR020568">
    <property type="entry name" value="Ribosomal_Su5_D2-typ_SF"/>
</dbReference>
<dbReference type="PANTHER" id="PTHR11097:SF8">
    <property type="entry name" value="EXOSOME COMPLEX COMPONENT RRP42"/>
    <property type="match status" value="1"/>
</dbReference>
<evidence type="ECO:0000256" key="3">
    <source>
        <dbReference type="ARBA" id="ARBA00022835"/>
    </source>
</evidence>
<dbReference type="EMBL" id="DUHE01000142">
    <property type="protein sequence ID" value="HII84155.1"/>
    <property type="molecule type" value="Genomic_DNA"/>
</dbReference>
<dbReference type="HAMAP" id="MF_00622">
    <property type="entry name" value="Exosome_Rrp42"/>
    <property type="match status" value="1"/>
</dbReference>
<dbReference type="Pfam" id="PF01138">
    <property type="entry name" value="RNase_PH"/>
    <property type="match status" value="1"/>
</dbReference>
<dbReference type="GO" id="GO:0035925">
    <property type="term" value="F:mRNA 3'-UTR AU-rich region binding"/>
    <property type="evidence" value="ECO:0007669"/>
    <property type="project" value="TreeGrafter"/>
</dbReference>
<comment type="subcellular location">
    <subcellularLocation>
        <location evidence="1 4">Cytoplasm</location>
    </subcellularLocation>
</comment>
<comment type="similarity">
    <text evidence="4">Belongs to the RNase PH family. Rrp42 subfamily.</text>
</comment>
<evidence type="ECO:0000313" key="8">
    <source>
        <dbReference type="Proteomes" id="UP000586031"/>
    </source>
</evidence>
<reference evidence="8" key="1">
    <citation type="journal article" date="2020" name="bioRxiv">
        <title>A rank-normalized archaeal taxonomy based on genome phylogeny resolves widespread incomplete and uneven classifications.</title>
        <authorList>
            <person name="Rinke C."/>
            <person name="Chuvochina M."/>
            <person name="Mussig A.J."/>
            <person name="Chaumeil P.-A."/>
            <person name="Waite D.W."/>
            <person name="Whitman W.B."/>
            <person name="Parks D.H."/>
            <person name="Hugenholtz P."/>
        </authorList>
    </citation>
    <scope>NUCLEOTIDE SEQUENCE [LARGE SCALE GENOMIC DNA]</scope>
</reference>
<dbReference type="InterPro" id="IPR050590">
    <property type="entry name" value="Exosome_comp_Rrp42_subfam"/>
</dbReference>
<dbReference type="Gene3D" id="3.30.230.70">
    <property type="entry name" value="GHMP Kinase, N-terminal domain"/>
    <property type="match status" value="1"/>
</dbReference>
<feature type="domain" description="Exoribonuclease phosphorolytic" evidence="6">
    <location>
        <begin position="191"/>
        <end position="253"/>
    </location>
</feature>
<comment type="subunit">
    <text evidence="4">Component of the archaeal exosome complex. Forms a hexameric ring-like arrangement composed of 3 Rrp41-Rrp42 heterodimers. The hexameric ring associates with a trimer of Rrp4 and/or Csl4 subunits.</text>
</comment>
<evidence type="ECO:0000313" key="7">
    <source>
        <dbReference type="EMBL" id="HII84155.1"/>
    </source>
</evidence>
<dbReference type="PANTHER" id="PTHR11097">
    <property type="entry name" value="EXOSOME COMPLEX EXONUCLEASE RIBOSOMAL RNA PROCESSING PROTEIN"/>
    <property type="match status" value="1"/>
</dbReference>
<dbReference type="InterPro" id="IPR020869">
    <property type="entry name" value="Rrp42_archaea"/>
</dbReference>
<gene>
    <name evidence="4" type="primary">rrp42</name>
    <name evidence="7" type="ORF">HA271_04820</name>
</gene>
<evidence type="ECO:0000259" key="5">
    <source>
        <dbReference type="Pfam" id="PF01138"/>
    </source>
</evidence>